<gene>
    <name evidence="4" type="ORF">XYLVIOL_LOCUS7449</name>
</gene>
<name>A0ABP1P170_XYLVO</name>
<evidence type="ECO:0000256" key="1">
    <source>
        <dbReference type="ARBA" id="ARBA00006194"/>
    </source>
</evidence>
<accession>A0ABP1P170</accession>
<dbReference type="InterPro" id="IPR036967">
    <property type="entry name" value="Ribosomal_uS11_sf"/>
</dbReference>
<proteinExistence type="inferred from homology"/>
<organism evidence="4 5">
    <name type="scientific">Xylocopa violacea</name>
    <name type="common">Violet carpenter bee</name>
    <name type="synonym">Apis violacea</name>
    <dbReference type="NCBI Taxonomy" id="135666"/>
    <lineage>
        <taxon>Eukaryota</taxon>
        <taxon>Metazoa</taxon>
        <taxon>Ecdysozoa</taxon>
        <taxon>Arthropoda</taxon>
        <taxon>Hexapoda</taxon>
        <taxon>Insecta</taxon>
        <taxon>Pterygota</taxon>
        <taxon>Neoptera</taxon>
        <taxon>Endopterygota</taxon>
        <taxon>Hymenoptera</taxon>
        <taxon>Apocrita</taxon>
        <taxon>Aculeata</taxon>
        <taxon>Apoidea</taxon>
        <taxon>Anthophila</taxon>
        <taxon>Apidae</taxon>
        <taxon>Xylocopa</taxon>
        <taxon>Xylocopa</taxon>
    </lineage>
</organism>
<evidence type="ECO:0000313" key="5">
    <source>
        <dbReference type="Proteomes" id="UP001642520"/>
    </source>
</evidence>
<dbReference type="EMBL" id="CAXAJV020001294">
    <property type="protein sequence ID" value="CAL7945854.1"/>
    <property type="molecule type" value="Genomic_DNA"/>
</dbReference>
<keyword evidence="2" id="KW-0689">Ribosomal protein</keyword>
<comment type="similarity">
    <text evidence="1">Belongs to the universal ribosomal protein uS11 family.</text>
</comment>
<dbReference type="Pfam" id="PF00411">
    <property type="entry name" value="Ribosomal_S11"/>
    <property type="match status" value="1"/>
</dbReference>
<evidence type="ECO:0000256" key="2">
    <source>
        <dbReference type="ARBA" id="ARBA00022980"/>
    </source>
</evidence>
<reference evidence="4 5" key="1">
    <citation type="submission" date="2024-08" db="EMBL/GenBank/DDBJ databases">
        <authorList>
            <person name="Will J Nash"/>
            <person name="Angela Man"/>
            <person name="Seanna McTaggart"/>
            <person name="Kendall Baker"/>
            <person name="Tom Barker"/>
            <person name="Leah Catchpole"/>
            <person name="Alex Durrant"/>
            <person name="Karim Gharbi"/>
            <person name="Naomi Irish"/>
            <person name="Gemy Kaithakottil"/>
            <person name="Debby Ku"/>
            <person name="Aaliyah Providence"/>
            <person name="Felix Shaw"/>
            <person name="David Swarbreck"/>
            <person name="Chris Watkins"/>
            <person name="Ann M. McCartney"/>
            <person name="Giulio Formenti"/>
            <person name="Alice Mouton"/>
            <person name="Noel Vella"/>
            <person name="Bjorn M von Reumont"/>
            <person name="Adriana Vella"/>
            <person name="Wilfried Haerty"/>
        </authorList>
    </citation>
    <scope>NUCLEOTIDE SEQUENCE [LARGE SCALE GENOMIC DNA]</scope>
</reference>
<evidence type="ECO:0008006" key="6">
    <source>
        <dbReference type="Google" id="ProtNLM"/>
    </source>
</evidence>
<sequence length="212" mass="23460">MISSTLRSVASPLAKYIFSSNGKLLMSPCLTFTEVRGIHITSNVMKEYRVGSTKVRGRPIGKDVIMDGENTVDITDVSKISLFPDTSTPYQLFDGVPFNQLHIINVKATRNNTIMTITDSKGLLIALHSAGFEGFKNTRKGTNIAAQQAALTFGTRIMKNWTKTVRLRMQGIGPGRMGSIKGFQLSGLNVVCITDDTRVSWNPPRPRKQRRI</sequence>
<dbReference type="PANTHER" id="PTHR11759">
    <property type="entry name" value="40S RIBOSOMAL PROTEIN S14/30S RIBOSOMAL PROTEIN S11"/>
    <property type="match status" value="1"/>
</dbReference>
<comment type="caution">
    <text evidence="4">The sequence shown here is derived from an EMBL/GenBank/DDBJ whole genome shotgun (WGS) entry which is preliminary data.</text>
</comment>
<keyword evidence="3" id="KW-0687">Ribonucleoprotein</keyword>
<protein>
    <recommendedName>
        <fullName evidence="6">Ribosomal protein S11</fullName>
    </recommendedName>
</protein>
<dbReference type="SUPFAM" id="SSF53137">
    <property type="entry name" value="Translational machinery components"/>
    <property type="match status" value="1"/>
</dbReference>
<dbReference type="Proteomes" id="UP001642520">
    <property type="component" value="Unassembled WGS sequence"/>
</dbReference>
<dbReference type="InterPro" id="IPR001971">
    <property type="entry name" value="Ribosomal_uS11"/>
</dbReference>
<dbReference type="HAMAP" id="MF_01310">
    <property type="entry name" value="Ribosomal_uS11"/>
    <property type="match status" value="1"/>
</dbReference>
<dbReference type="Gene3D" id="3.30.420.80">
    <property type="entry name" value="Ribosomal protein S11"/>
    <property type="match status" value="1"/>
</dbReference>
<evidence type="ECO:0000313" key="4">
    <source>
        <dbReference type="EMBL" id="CAL7945854.1"/>
    </source>
</evidence>
<keyword evidence="5" id="KW-1185">Reference proteome</keyword>
<evidence type="ECO:0000256" key="3">
    <source>
        <dbReference type="ARBA" id="ARBA00023274"/>
    </source>
</evidence>